<feature type="non-terminal residue" evidence="1">
    <location>
        <position position="1"/>
    </location>
</feature>
<evidence type="ECO:0000313" key="2">
    <source>
        <dbReference type="Proteomes" id="UP000243686"/>
    </source>
</evidence>
<gene>
    <name evidence="1" type="ORF">X801_06356</name>
</gene>
<proteinExistence type="predicted"/>
<dbReference type="AlphaFoldDB" id="A0A1S8WTP3"/>
<name>A0A1S8WTP3_OPIVI</name>
<dbReference type="EMBL" id="KV894882">
    <property type="protein sequence ID" value="OON17800.1"/>
    <property type="molecule type" value="Genomic_DNA"/>
</dbReference>
<evidence type="ECO:0000313" key="1">
    <source>
        <dbReference type="EMBL" id="OON17800.1"/>
    </source>
</evidence>
<protein>
    <submittedName>
        <fullName evidence="1">Uncharacterized protein</fullName>
    </submittedName>
</protein>
<reference evidence="1 2" key="1">
    <citation type="submission" date="2015-03" db="EMBL/GenBank/DDBJ databases">
        <title>Draft genome of the nematode, Opisthorchis viverrini.</title>
        <authorList>
            <person name="Mitreva M."/>
        </authorList>
    </citation>
    <scope>NUCLEOTIDE SEQUENCE [LARGE SCALE GENOMIC DNA]</scope>
    <source>
        <strain evidence="1">Khon Kaen</strain>
    </source>
</reference>
<organism evidence="1 2">
    <name type="scientific">Opisthorchis viverrini</name>
    <name type="common">Southeast Asian liver fluke</name>
    <dbReference type="NCBI Taxonomy" id="6198"/>
    <lineage>
        <taxon>Eukaryota</taxon>
        <taxon>Metazoa</taxon>
        <taxon>Spiralia</taxon>
        <taxon>Lophotrochozoa</taxon>
        <taxon>Platyhelminthes</taxon>
        <taxon>Trematoda</taxon>
        <taxon>Digenea</taxon>
        <taxon>Opisthorchiida</taxon>
        <taxon>Opisthorchiata</taxon>
        <taxon>Opisthorchiidae</taxon>
        <taxon>Opisthorchis</taxon>
    </lineage>
</organism>
<sequence>RLPTPTFSCSSTKTLPVLPPVVKPEAPSSLYAMVTRNATHPPLMNPFTLTQASPFKEQKHWRPPSQSIGNNFSPAAADISLNKLARVSDISHKVSSRVVCREEQEKGGPSRPMSPEQQLLEMKALEADRAAARGLPSERDLERYTYYINKGIPDDMLAPPPEQLWKKLDEYTPRKLVSAWPNLASELRSEIRTDYNYSLRKSIVDYILLDPEERKRLFIQWLPIPYPSYVVRSPVPWHTKKRQASQFCQRSLFLPSELTLEIQNIWQDEFAQLRFVEVDKIRELDAPLEPEAFEGIIVSHCKKTRDILRTNWIPKCARAFIDHRNTWAHLLPAKSTDSMEPVRSFFACMAALMSKQLRSIVDQSLKDLLEMLQEHQAGGRMWILILAPFTNIFIGSM</sequence>
<dbReference type="Proteomes" id="UP000243686">
    <property type="component" value="Unassembled WGS sequence"/>
</dbReference>
<keyword evidence="2" id="KW-1185">Reference proteome</keyword>
<accession>A0A1S8WTP3</accession>